<organism evidence="1 2">
    <name type="scientific">Syphacia muris</name>
    <dbReference type="NCBI Taxonomy" id="451379"/>
    <lineage>
        <taxon>Eukaryota</taxon>
        <taxon>Metazoa</taxon>
        <taxon>Ecdysozoa</taxon>
        <taxon>Nematoda</taxon>
        <taxon>Chromadorea</taxon>
        <taxon>Rhabditida</taxon>
        <taxon>Spirurina</taxon>
        <taxon>Oxyuridomorpha</taxon>
        <taxon>Oxyuroidea</taxon>
        <taxon>Oxyuridae</taxon>
        <taxon>Syphacia</taxon>
    </lineage>
</organism>
<reference evidence="2" key="1">
    <citation type="submission" date="2017-02" db="UniProtKB">
        <authorList>
            <consortium name="WormBaseParasite"/>
        </authorList>
    </citation>
    <scope>IDENTIFICATION</scope>
</reference>
<evidence type="ECO:0000313" key="1">
    <source>
        <dbReference type="Proteomes" id="UP000046393"/>
    </source>
</evidence>
<evidence type="ECO:0000313" key="2">
    <source>
        <dbReference type="WBParaSite" id="SMUV_0001055401-mRNA-1"/>
    </source>
</evidence>
<accession>A0A0N5AZX1</accession>
<dbReference type="Proteomes" id="UP000046393">
    <property type="component" value="Unplaced"/>
</dbReference>
<name>A0A0N5AZX1_9BILA</name>
<dbReference type="AlphaFoldDB" id="A0A0N5AZX1"/>
<keyword evidence="1" id="KW-1185">Reference proteome</keyword>
<protein>
    <submittedName>
        <fullName evidence="2">Ovule protein</fullName>
    </submittedName>
</protein>
<sequence length="125" mass="14039">MSLSPDEPFPGNPFLNQKRELWLRLFSTSPKSSYLKQQLKVGSKTLKHPWFGVKSSLYQISKESMKVVPMVSIHLLYASMVAKLKLKEIDGRAPLGVEPAALFDSTRENSPGPNTVRIDRLIVLS</sequence>
<proteinExistence type="predicted"/>
<dbReference type="WBParaSite" id="SMUV_0001055401-mRNA-1">
    <property type="protein sequence ID" value="SMUV_0001055401-mRNA-1"/>
    <property type="gene ID" value="SMUV_0001055401"/>
</dbReference>